<dbReference type="Proteomes" id="UP000729182">
    <property type="component" value="Unassembled WGS sequence"/>
</dbReference>
<dbReference type="PANTHER" id="PTHR45765:SF1">
    <property type="entry name" value="METHIONINE--TRNA LIGASE, CYTOPLASMIC"/>
    <property type="match status" value="1"/>
</dbReference>
<dbReference type="Gene3D" id="3.40.50.620">
    <property type="entry name" value="HUPs"/>
    <property type="match status" value="1"/>
</dbReference>
<dbReference type="GO" id="GO:0004825">
    <property type="term" value="F:methionine-tRNA ligase activity"/>
    <property type="evidence" value="ECO:0007669"/>
    <property type="project" value="InterPro"/>
</dbReference>
<evidence type="ECO:0000313" key="7">
    <source>
        <dbReference type="EMBL" id="MTV78001.1"/>
    </source>
</evidence>
<reference evidence="7" key="1">
    <citation type="submission" date="2019-11" db="EMBL/GenBank/DDBJ databases">
        <title>Growth characteristics of pneumococcus vary with the chemical composition of the capsule and with environmental conditions.</title>
        <authorList>
            <person name="Tothpal A."/>
            <person name="Desobry K."/>
            <person name="Joshi S."/>
            <person name="Wyllie A.L."/>
            <person name="Weinberger D.M."/>
        </authorList>
    </citation>
    <scope>NUCLEOTIDE SEQUENCE</scope>
    <source>
        <strain evidence="7">Pnumococcus10A</strain>
    </source>
</reference>
<evidence type="ECO:0000256" key="2">
    <source>
        <dbReference type="ARBA" id="ARBA00022741"/>
    </source>
</evidence>
<comment type="caution">
    <text evidence="7">The sequence shown here is derived from an EMBL/GenBank/DDBJ whole genome shotgun (WGS) entry which is preliminary data.</text>
</comment>
<evidence type="ECO:0000256" key="1">
    <source>
        <dbReference type="ARBA" id="ARBA00022598"/>
    </source>
</evidence>
<accession>A0AAW9W8K7</accession>
<dbReference type="RefSeq" id="WP_155458994.1">
    <property type="nucleotide sequence ID" value="NZ_WNHN01000313.1"/>
</dbReference>
<dbReference type="InterPro" id="IPR015413">
    <property type="entry name" value="Methionyl/Leucyl_tRNA_Synth"/>
</dbReference>
<dbReference type="Pfam" id="PF09334">
    <property type="entry name" value="tRNA-synt_1g"/>
    <property type="match status" value="1"/>
</dbReference>
<dbReference type="InterPro" id="IPR014729">
    <property type="entry name" value="Rossmann-like_a/b/a_fold"/>
</dbReference>
<evidence type="ECO:0000313" key="8">
    <source>
        <dbReference type="Proteomes" id="UP000729182"/>
    </source>
</evidence>
<dbReference type="GO" id="GO:0006431">
    <property type="term" value="P:methionyl-tRNA aminoacylation"/>
    <property type="evidence" value="ECO:0007669"/>
    <property type="project" value="TreeGrafter"/>
</dbReference>
<name>A0AAW9W8K7_STREE</name>
<gene>
    <name evidence="7" type="ORF">GM535_12305</name>
</gene>
<evidence type="ECO:0000259" key="6">
    <source>
        <dbReference type="Pfam" id="PF09334"/>
    </source>
</evidence>
<dbReference type="AlphaFoldDB" id="A0AAW9W8K7"/>
<evidence type="ECO:0000256" key="4">
    <source>
        <dbReference type="ARBA" id="ARBA00022917"/>
    </source>
</evidence>
<sequence>YYTASVDWAQKLQNNITDFWNNRTKSYYVHGKDNIPFHTIIWPAILSGLEIEPLPEYIISSEYLTLENKKISTSNNWAIWLNDIIKKYDADSIRYFLTINAPEMKDANFSWREFIYSHNSEYLGSYG</sequence>
<feature type="non-terminal residue" evidence="7">
    <location>
        <position position="1"/>
    </location>
</feature>
<keyword evidence="2" id="KW-0547">Nucleotide-binding</keyword>
<keyword evidence="4" id="KW-0648">Protein biosynthesis</keyword>
<dbReference type="PANTHER" id="PTHR45765">
    <property type="entry name" value="METHIONINE--TRNA LIGASE"/>
    <property type="match status" value="1"/>
</dbReference>
<evidence type="ECO:0000256" key="5">
    <source>
        <dbReference type="ARBA" id="ARBA00023146"/>
    </source>
</evidence>
<dbReference type="GO" id="GO:0005524">
    <property type="term" value="F:ATP binding"/>
    <property type="evidence" value="ECO:0007669"/>
    <property type="project" value="UniProtKB-KW"/>
</dbReference>
<evidence type="ECO:0000256" key="3">
    <source>
        <dbReference type="ARBA" id="ARBA00022840"/>
    </source>
</evidence>
<organism evidence="7 8">
    <name type="scientific">Streptococcus pneumoniae</name>
    <dbReference type="NCBI Taxonomy" id="1313"/>
    <lineage>
        <taxon>Bacteria</taxon>
        <taxon>Bacillati</taxon>
        <taxon>Bacillota</taxon>
        <taxon>Bacilli</taxon>
        <taxon>Lactobacillales</taxon>
        <taxon>Streptococcaceae</taxon>
        <taxon>Streptococcus</taxon>
    </lineage>
</organism>
<keyword evidence="1 7" id="KW-0436">Ligase</keyword>
<dbReference type="EMBL" id="WNHN01000313">
    <property type="protein sequence ID" value="MTV78001.1"/>
    <property type="molecule type" value="Genomic_DNA"/>
</dbReference>
<dbReference type="SUPFAM" id="SSF52374">
    <property type="entry name" value="Nucleotidylyl transferase"/>
    <property type="match status" value="1"/>
</dbReference>
<proteinExistence type="predicted"/>
<feature type="domain" description="Methionyl/Leucyl tRNA synthetase" evidence="6">
    <location>
        <begin position="1"/>
        <end position="126"/>
    </location>
</feature>
<feature type="non-terminal residue" evidence="7">
    <location>
        <position position="127"/>
    </location>
</feature>
<protein>
    <submittedName>
        <fullName evidence="7">Class I tRNA ligase family protein</fullName>
    </submittedName>
</protein>
<dbReference type="GO" id="GO:0005829">
    <property type="term" value="C:cytosol"/>
    <property type="evidence" value="ECO:0007669"/>
    <property type="project" value="TreeGrafter"/>
</dbReference>
<keyword evidence="3" id="KW-0067">ATP-binding</keyword>
<keyword evidence="5" id="KW-0030">Aminoacyl-tRNA synthetase</keyword>
<dbReference type="InterPro" id="IPR023458">
    <property type="entry name" value="Met-tRNA_ligase_1"/>
</dbReference>